<feature type="chain" id="PRO_5047015609" evidence="4">
    <location>
        <begin position="25"/>
        <end position="462"/>
    </location>
</feature>
<accession>A0ABS4JUN3</accession>
<comment type="caution">
    <text evidence="6">The sequence shown here is derived from an EMBL/GenBank/DDBJ whole genome shotgun (WGS) entry which is preliminary data.</text>
</comment>
<dbReference type="Pfam" id="PF00395">
    <property type="entry name" value="SLH"/>
    <property type="match status" value="3"/>
</dbReference>
<dbReference type="PROSITE" id="PS51257">
    <property type="entry name" value="PROKAR_LIPOPROTEIN"/>
    <property type="match status" value="1"/>
</dbReference>
<gene>
    <name evidence="6" type="ORF">J2Z79_002689</name>
</gene>
<dbReference type="InterPro" id="IPR010611">
    <property type="entry name" value="3D_dom"/>
</dbReference>
<evidence type="ECO:0000313" key="6">
    <source>
        <dbReference type="EMBL" id="MBP2019262.1"/>
    </source>
</evidence>
<sequence>MYKKWMSAAAAAILVAACGAPAAAAGDGQPALFAAPALAPHLQPPSLAVAGDEAGLQADPWSEADPGSEDESGSAADPESEAGSGSESGPGFGDGAGSDADPDADPGSESEAGAEADPGSADESGSEADPGSGDEPGAEADPGTEDESGAEGDPVPEDEPQPEPAQPSLFADLPEDHWAYPEVARLVEAGVIHGSPEGLFRPTDTITRAEFLKMLLTARRIDTAGKCEAIFPDVACGEWYAPYVEFGYRLAILDPVDGTHFRPGDPITREQLVDGIVRAIGKRWEAHSQDSSEITAILGAYSDWKQVDWYKRPTYAYALKHGLVNGFPDGTLRPTVYASRAEAAALIQRVLLDPADLPVVYLDGHQVIYRDALDMTASVYTVGEAGVGTMTRTGVSVRTGAVAVDPNVIPLGTLLYVEGYGYAVAVDTGGAIKGNRIDLFSWASVADALRFGLQPRRVWVLP</sequence>
<dbReference type="PANTHER" id="PTHR39160">
    <property type="entry name" value="CELL WALL-BINDING PROTEIN YOCH"/>
    <property type="match status" value="1"/>
</dbReference>
<feature type="compositionally biased region" description="Acidic residues" evidence="3">
    <location>
        <begin position="100"/>
        <end position="114"/>
    </location>
</feature>
<keyword evidence="1 4" id="KW-0732">Signal</keyword>
<dbReference type="Pfam" id="PF06725">
    <property type="entry name" value="3D"/>
    <property type="match status" value="1"/>
</dbReference>
<proteinExistence type="predicted"/>
<feature type="signal peptide" evidence="4">
    <location>
        <begin position="1"/>
        <end position="24"/>
    </location>
</feature>
<protein>
    <submittedName>
        <fullName evidence="6">3D (Asp-Asp-Asp) domain-containing protein</fullName>
    </submittedName>
</protein>
<feature type="domain" description="SLH" evidence="5">
    <location>
        <begin position="230"/>
        <end position="290"/>
    </location>
</feature>
<feature type="compositionally biased region" description="Low complexity" evidence="3">
    <location>
        <begin position="73"/>
        <end position="85"/>
    </location>
</feature>
<dbReference type="RefSeq" id="WP_209467378.1">
    <property type="nucleotide sequence ID" value="NZ_JAGGLG010000025.1"/>
</dbReference>
<evidence type="ECO:0000256" key="3">
    <source>
        <dbReference type="SAM" id="MobiDB-lite"/>
    </source>
</evidence>
<dbReference type="Gene3D" id="2.40.40.10">
    <property type="entry name" value="RlpA-like domain"/>
    <property type="match status" value="1"/>
</dbReference>
<feature type="compositionally biased region" description="Acidic residues" evidence="3">
    <location>
        <begin position="136"/>
        <end position="161"/>
    </location>
</feature>
<dbReference type="InterPro" id="IPR036908">
    <property type="entry name" value="RlpA-like_sf"/>
</dbReference>
<dbReference type="CDD" id="cd14667">
    <property type="entry name" value="3D_containing_proteins"/>
    <property type="match status" value="1"/>
</dbReference>
<dbReference type="InterPro" id="IPR051933">
    <property type="entry name" value="Resuscitation_pf_RpfB"/>
</dbReference>
<dbReference type="SUPFAM" id="SSF50685">
    <property type="entry name" value="Barwin-like endoglucanases"/>
    <property type="match status" value="1"/>
</dbReference>
<dbReference type="Proteomes" id="UP001519289">
    <property type="component" value="Unassembled WGS sequence"/>
</dbReference>
<evidence type="ECO:0000313" key="7">
    <source>
        <dbReference type="Proteomes" id="UP001519289"/>
    </source>
</evidence>
<feature type="domain" description="SLH" evidence="5">
    <location>
        <begin position="297"/>
        <end position="361"/>
    </location>
</feature>
<dbReference type="PROSITE" id="PS51272">
    <property type="entry name" value="SLH"/>
    <property type="match status" value="3"/>
</dbReference>
<dbReference type="PANTHER" id="PTHR39160:SF4">
    <property type="entry name" value="RESUSCITATION-PROMOTING FACTOR RPFB"/>
    <property type="match status" value="1"/>
</dbReference>
<evidence type="ECO:0000259" key="5">
    <source>
        <dbReference type="PROSITE" id="PS51272"/>
    </source>
</evidence>
<reference evidence="6 7" key="1">
    <citation type="submission" date="2021-03" db="EMBL/GenBank/DDBJ databases">
        <title>Genomic Encyclopedia of Type Strains, Phase IV (KMG-IV): sequencing the most valuable type-strain genomes for metagenomic binning, comparative biology and taxonomic classification.</title>
        <authorList>
            <person name="Goeker M."/>
        </authorList>
    </citation>
    <scope>NUCLEOTIDE SEQUENCE [LARGE SCALE GENOMIC DNA]</scope>
    <source>
        <strain evidence="6 7">DSM 27138</strain>
    </source>
</reference>
<evidence type="ECO:0000256" key="2">
    <source>
        <dbReference type="ARBA" id="ARBA00022737"/>
    </source>
</evidence>
<feature type="compositionally biased region" description="Gly residues" evidence="3">
    <location>
        <begin position="86"/>
        <end position="96"/>
    </location>
</feature>
<dbReference type="InterPro" id="IPR001119">
    <property type="entry name" value="SLH_dom"/>
</dbReference>
<name>A0ABS4JUN3_9FIRM</name>
<keyword evidence="2" id="KW-0677">Repeat</keyword>
<dbReference type="InterPro" id="IPR059180">
    <property type="entry name" value="3D_YorM"/>
</dbReference>
<evidence type="ECO:0000256" key="4">
    <source>
        <dbReference type="SAM" id="SignalP"/>
    </source>
</evidence>
<keyword evidence="7" id="KW-1185">Reference proteome</keyword>
<evidence type="ECO:0000256" key="1">
    <source>
        <dbReference type="ARBA" id="ARBA00022729"/>
    </source>
</evidence>
<feature type="region of interest" description="Disordered" evidence="3">
    <location>
        <begin position="44"/>
        <end position="170"/>
    </location>
</feature>
<dbReference type="EMBL" id="JAGGLG010000025">
    <property type="protein sequence ID" value="MBP2019262.1"/>
    <property type="molecule type" value="Genomic_DNA"/>
</dbReference>
<feature type="domain" description="SLH" evidence="5">
    <location>
        <begin position="166"/>
        <end position="229"/>
    </location>
</feature>
<organism evidence="6 7">
    <name type="scientific">Symbiobacterium terraclitae</name>
    <dbReference type="NCBI Taxonomy" id="557451"/>
    <lineage>
        <taxon>Bacteria</taxon>
        <taxon>Bacillati</taxon>
        <taxon>Bacillota</taxon>
        <taxon>Clostridia</taxon>
        <taxon>Eubacteriales</taxon>
        <taxon>Symbiobacteriaceae</taxon>
        <taxon>Symbiobacterium</taxon>
    </lineage>
</organism>